<sequence length="82" mass="9075">MKALAQAFRYQRLLDKGKYASISKMAAERIKRSYLGTLLRLTLLAPDITEAILDGRQPESMDLPRLLAPLPVGWTSAICSLG</sequence>
<dbReference type="Proteomes" id="UP000606490">
    <property type="component" value="Unassembled WGS sequence"/>
</dbReference>
<dbReference type="EMBL" id="JAEUXJ010000012">
    <property type="protein sequence ID" value="MBL6458213.1"/>
    <property type="molecule type" value="Genomic_DNA"/>
</dbReference>
<comment type="caution">
    <text evidence="1">The sequence shown here is derived from an EMBL/GenBank/DDBJ whole genome shotgun (WGS) entry which is preliminary data.</text>
</comment>
<organism evidence="1 2">
    <name type="scientific">Belnapia mucosa</name>
    <dbReference type="NCBI Taxonomy" id="2804532"/>
    <lineage>
        <taxon>Bacteria</taxon>
        <taxon>Pseudomonadati</taxon>
        <taxon>Pseudomonadota</taxon>
        <taxon>Alphaproteobacteria</taxon>
        <taxon>Acetobacterales</taxon>
        <taxon>Roseomonadaceae</taxon>
        <taxon>Belnapia</taxon>
    </lineage>
</organism>
<accession>A0ABS1VCU7</accession>
<evidence type="ECO:0000313" key="1">
    <source>
        <dbReference type="EMBL" id="MBL6458213.1"/>
    </source>
</evidence>
<proteinExistence type="predicted"/>
<reference evidence="1 2" key="1">
    <citation type="submission" date="2021-01" db="EMBL/GenBank/DDBJ databases">
        <title>Belnapia mucosa sp. nov. and Belnapia arida sp. nov., isolated from the Tabernas Desert (Almeria, Spain).</title>
        <authorList>
            <person name="Molina-Menor E."/>
            <person name="Vidal-Verdu A."/>
            <person name="Calonge A."/>
            <person name="Satari L."/>
            <person name="Pereto Magraner J."/>
            <person name="Porcar Miralles M."/>
        </authorList>
    </citation>
    <scope>NUCLEOTIDE SEQUENCE [LARGE SCALE GENOMIC DNA]</scope>
    <source>
        <strain evidence="1 2">T6</strain>
    </source>
</reference>
<name>A0ABS1VCU7_9PROT</name>
<dbReference type="RefSeq" id="WP_202827948.1">
    <property type="nucleotide sequence ID" value="NZ_JAEUXJ010000012.1"/>
</dbReference>
<protein>
    <submittedName>
        <fullName evidence="1">Uncharacterized protein</fullName>
    </submittedName>
</protein>
<gene>
    <name evidence="1" type="ORF">JMJ55_23020</name>
</gene>
<dbReference type="SUPFAM" id="SSF109709">
    <property type="entry name" value="KorB DNA-binding domain-like"/>
    <property type="match status" value="1"/>
</dbReference>
<evidence type="ECO:0000313" key="2">
    <source>
        <dbReference type="Proteomes" id="UP000606490"/>
    </source>
</evidence>
<keyword evidence="2" id="KW-1185">Reference proteome</keyword>